<dbReference type="EMBL" id="UHIA01000004">
    <property type="protein sequence ID" value="SUO95932.1"/>
    <property type="molecule type" value="Genomic_DNA"/>
</dbReference>
<evidence type="ECO:0000313" key="3">
    <source>
        <dbReference type="Proteomes" id="UP000254575"/>
    </source>
</evidence>
<dbReference type="Proteomes" id="UP000254575">
    <property type="component" value="Unassembled WGS sequence"/>
</dbReference>
<protein>
    <submittedName>
        <fullName evidence="2">Uncharacterized protein</fullName>
    </submittedName>
</protein>
<organism evidence="2 3">
    <name type="scientific">Suttonella indologenes</name>
    <dbReference type="NCBI Taxonomy" id="13276"/>
    <lineage>
        <taxon>Bacteria</taxon>
        <taxon>Pseudomonadati</taxon>
        <taxon>Pseudomonadota</taxon>
        <taxon>Gammaproteobacteria</taxon>
        <taxon>Cardiobacteriales</taxon>
        <taxon>Cardiobacteriaceae</taxon>
        <taxon>Suttonella</taxon>
    </lineage>
</organism>
<dbReference type="OrthoDB" id="363007at2"/>
<dbReference type="RefSeq" id="WP_115218080.1">
    <property type="nucleotide sequence ID" value="NZ_UHIA01000004.1"/>
</dbReference>
<keyword evidence="1" id="KW-0732">Signal</keyword>
<keyword evidence="3" id="KW-1185">Reference proteome</keyword>
<dbReference type="AlphaFoldDB" id="A0A380MUJ6"/>
<gene>
    <name evidence="2" type="ORF">NCTC10717_00794</name>
</gene>
<accession>A0A380MUJ6</accession>
<feature type="chain" id="PRO_5016673260" evidence="1">
    <location>
        <begin position="17"/>
        <end position="98"/>
    </location>
</feature>
<reference evidence="2 3" key="1">
    <citation type="submission" date="2018-06" db="EMBL/GenBank/DDBJ databases">
        <authorList>
            <consortium name="Pathogen Informatics"/>
            <person name="Doyle S."/>
        </authorList>
    </citation>
    <scope>NUCLEOTIDE SEQUENCE [LARGE SCALE GENOMIC DNA]</scope>
    <source>
        <strain evidence="2 3">NCTC10717</strain>
    </source>
</reference>
<sequence>MKKWLCLFILSPLAYAHSPQLSCKIEAENVLCTGGFSDGSSAFGVEVKVLDYGDKVLHEGRFDKDSRFSFAKPEGEYYVRFDGGSGHQLELDYQDIEE</sequence>
<evidence type="ECO:0000313" key="2">
    <source>
        <dbReference type="EMBL" id="SUO95932.1"/>
    </source>
</evidence>
<name>A0A380MUJ6_9GAMM</name>
<evidence type="ECO:0000256" key="1">
    <source>
        <dbReference type="SAM" id="SignalP"/>
    </source>
</evidence>
<feature type="signal peptide" evidence="1">
    <location>
        <begin position="1"/>
        <end position="16"/>
    </location>
</feature>
<proteinExistence type="predicted"/>